<gene>
    <name evidence="1" type="ORF">ARMGADRAFT_1022460</name>
</gene>
<dbReference type="STRING" id="47427.A0A2H3E913"/>
<dbReference type="AlphaFoldDB" id="A0A2H3E913"/>
<organism evidence="1 2">
    <name type="scientific">Armillaria gallica</name>
    <name type="common">Bulbous honey fungus</name>
    <name type="synonym">Armillaria bulbosa</name>
    <dbReference type="NCBI Taxonomy" id="47427"/>
    <lineage>
        <taxon>Eukaryota</taxon>
        <taxon>Fungi</taxon>
        <taxon>Dikarya</taxon>
        <taxon>Basidiomycota</taxon>
        <taxon>Agaricomycotina</taxon>
        <taxon>Agaricomycetes</taxon>
        <taxon>Agaricomycetidae</taxon>
        <taxon>Agaricales</taxon>
        <taxon>Marasmiineae</taxon>
        <taxon>Physalacriaceae</taxon>
        <taxon>Armillaria</taxon>
    </lineage>
</organism>
<evidence type="ECO:0000313" key="2">
    <source>
        <dbReference type="Proteomes" id="UP000217790"/>
    </source>
</evidence>
<dbReference type="EMBL" id="KZ293644">
    <property type="protein sequence ID" value="PBL03902.1"/>
    <property type="molecule type" value="Genomic_DNA"/>
</dbReference>
<name>A0A2H3E913_ARMGA</name>
<sequence>MALTLANLHGRYPLHSPKLLEDQIEQSIVAELVELVGPASKVQLNGPHFGHYFQTCEDLMGSPVCGTPTPITPPFTGGSDLLSRLLEIRVQIQAPIPTKVTILLWDEDGMEPRSLLVTPNHAGRICLCDNTQLLRDHNPRLTGIEEYMIYQDDEWIDMGWELPVFALPGSMVLIATAKTHIFLYATPSSSKTNELMFKQLLPLSNKALDQDTDLKECCIDIWEPSPVDPETEGDDDVPRLHEVHDGDKVGNEAPKSKQQRTFEQGISAIMQEFQPEFGRILEYMIASESDNSIGEPCACKRDDAVWLYMCHDCQHYEPSCQGCFLDFHGGQNPWHWAEEWNGSHFVW</sequence>
<proteinExistence type="predicted"/>
<keyword evidence="2" id="KW-1185">Reference proteome</keyword>
<evidence type="ECO:0000313" key="1">
    <source>
        <dbReference type="EMBL" id="PBL03902.1"/>
    </source>
</evidence>
<dbReference type="Proteomes" id="UP000217790">
    <property type="component" value="Unassembled WGS sequence"/>
</dbReference>
<dbReference type="InParanoid" id="A0A2H3E913"/>
<dbReference type="OrthoDB" id="2889025at2759"/>
<accession>A0A2H3E913</accession>
<protein>
    <submittedName>
        <fullName evidence="1">Uncharacterized protein</fullName>
    </submittedName>
</protein>
<reference evidence="2" key="1">
    <citation type="journal article" date="2017" name="Nat. Ecol. Evol.">
        <title>Genome expansion and lineage-specific genetic innovations in the forest pathogenic fungi Armillaria.</title>
        <authorList>
            <person name="Sipos G."/>
            <person name="Prasanna A.N."/>
            <person name="Walter M.C."/>
            <person name="O'Connor E."/>
            <person name="Balint B."/>
            <person name="Krizsan K."/>
            <person name="Kiss B."/>
            <person name="Hess J."/>
            <person name="Varga T."/>
            <person name="Slot J."/>
            <person name="Riley R."/>
            <person name="Boka B."/>
            <person name="Rigling D."/>
            <person name="Barry K."/>
            <person name="Lee J."/>
            <person name="Mihaltcheva S."/>
            <person name="LaButti K."/>
            <person name="Lipzen A."/>
            <person name="Waldron R."/>
            <person name="Moloney N.M."/>
            <person name="Sperisen C."/>
            <person name="Kredics L."/>
            <person name="Vagvoelgyi C."/>
            <person name="Patrignani A."/>
            <person name="Fitzpatrick D."/>
            <person name="Nagy I."/>
            <person name="Doyle S."/>
            <person name="Anderson J.B."/>
            <person name="Grigoriev I.V."/>
            <person name="Gueldener U."/>
            <person name="Muensterkoetter M."/>
            <person name="Nagy L.G."/>
        </authorList>
    </citation>
    <scope>NUCLEOTIDE SEQUENCE [LARGE SCALE GENOMIC DNA]</scope>
    <source>
        <strain evidence="2">Ar21-2</strain>
    </source>
</reference>